<proteinExistence type="predicted"/>
<evidence type="ECO:0000256" key="1">
    <source>
        <dbReference type="SAM" id="MobiDB-lite"/>
    </source>
</evidence>
<dbReference type="Proteomes" id="UP000075502">
    <property type="component" value="Unassembled WGS sequence"/>
</dbReference>
<sequence length="142" mass="14749">MGPRLQLVYRSDGGAGVLGAGFSIAGLSAITRCPKSLAQDGEIRGVRYDGDDALCLDGQRLVPVRERPGTIEYRMFPDTFVKVVGHYGPKGGAPAEALFFEAICPPAASSSTGEPRAASRSRGAASRARGSRTRPATAAATP</sequence>
<evidence type="ECO:0000313" key="2">
    <source>
        <dbReference type="EMBL" id="KYG01643.1"/>
    </source>
</evidence>
<dbReference type="AlphaFoldDB" id="A0A150TAC9"/>
<accession>A0A150TAC9</accession>
<protein>
    <submittedName>
        <fullName evidence="2">Uncharacterized protein</fullName>
    </submittedName>
</protein>
<evidence type="ECO:0000313" key="3">
    <source>
        <dbReference type="Proteomes" id="UP000075502"/>
    </source>
</evidence>
<feature type="compositionally biased region" description="Low complexity" evidence="1">
    <location>
        <begin position="115"/>
        <end position="142"/>
    </location>
</feature>
<comment type="caution">
    <text evidence="2">The sequence shown here is derived from an EMBL/GenBank/DDBJ whole genome shotgun (WGS) entry which is preliminary data.</text>
</comment>
<feature type="region of interest" description="Disordered" evidence="1">
    <location>
        <begin position="108"/>
        <end position="142"/>
    </location>
</feature>
<dbReference type="EMBL" id="JEME01003248">
    <property type="protein sequence ID" value="KYG01643.1"/>
    <property type="molecule type" value="Genomic_DNA"/>
</dbReference>
<gene>
    <name evidence="2" type="ORF">BE21_56380</name>
</gene>
<name>A0A150TAC9_SORCE</name>
<organism evidence="2 3">
    <name type="scientific">Sorangium cellulosum</name>
    <name type="common">Polyangium cellulosum</name>
    <dbReference type="NCBI Taxonomy" id="56"/>
    <lineage>
        <taxon>Bacteria</taxon>
        <taxon>Pseudomonadati</taxon>
        <taxon>Myxococcota</taxon>
        <taxon>Polyangia</taxon>
        <taxon>Polyangiales</taxon>
        <taxon>Polyangiaceae</taxon>
        <taxon>Sorangium</taxon>
    </lineage>
</organism>
<reference evidence="2 3" key="1">
    <citation type="submission" date="2014-02" db="EMBL/GenBank/DDBJ databases">
        <title>The small core and large imbalanced accessory genome model reveals a collaborative survival strategy of Sorangium cellulosum strains in nature.</title>
        <authorList>
            <person name="Han K."/>
            <person name="Peng R."/>
            <person name="Blom J."/>
            <person name="Li Y.-Z."/>
        </authorList>
    </citation>
    <scope>NUCLEOTIDE SEQUENCE [LARGE SCALE GENOMIC DNA]</scope>
    <source>
        <strain evidence="2 3">So0007-03</strain>
    </source>
</reference>